<keyword evidence="11" id="KW-1185">Reference proteome</keyword>
<dbReference type="Proteomes" id="UP000650081">
    <property type="component" value="Unassembled WGS sequence"/>
</dbReference>
<dbReference type="PANTHER" id="PTHR42781">
    <property type="entry name" value="SPERMIDINE/PUTRESCINE IMPORT ATP-BINDING PROTEIN POTA"/>
    <property type="match status" value="1"/>
</dbReference>
<dbReference type="PANTHER" id="PTHR42781:SF4">
    <property type="entry name" value="SPERMIDINE_PUTRESCINE IMPORT ATP-BINDING PROTEIN POTA"/>
    <property type="match status" value="1"/>
</dbReference>
<dbReference type="RefSeq" id="WP_187465738.1">
    <property type="nucleotide sequence ID" value="NZ_JACSIT010000069.1"/>
</dbReference>
<organism evidence="10 11">
    <name type="scientific">Neolewinella lacunae</name>
    <dbReference type="NCBI Taxonomy" id="1517758"/>
    <lineage>
        <taxon>Bacteria</taxon>
        <taxon>Pseudomonadati</taxon>
        <taxon>Bacteroidota</taxon>
        <taxon>Saprospiria</taxon>
        <taxon>Saprospirales</taxon>
        <taxon>Lewinellaceae</taxon>
        <taxon>Neolewinella</taxon>
    </lineage>
</organism>
<proteinExistence type="predicted"/>
<accession>A0A923T863</accession>
<keyword evidence="2" id="KW-1003">Cell membrane</keyword>
<evidence type="ECO:0000313" key="10">
    <source>
        <dbReference type="EMBL" id="MBC6993628.1"/>
    </source>
</evidence>
<sequence length="281" mass="30380">MIEAQLQKQLSGAGGVLDLRLDFQLGAGEFVALYGRSGAGKTSTLRMLAGLLQPDAGSLRVGGTTWFDGARGINLPPRHRGIGFVFQDYALFPHLSVEDNLRYALRKGQSAAAVAELLEVVELGQLRHLRPAQLSGGQRQRVALARALVPAPSLLLLDEPLAALDTDLRGNLQTYLAEIHRQRGFTALLVSHDPAEIQALASRVLVLEQGTLRDAGPPAVFFAGGEDLALAAEVLAIQREDGRAWLLVRVGGEELRLPLPEEMPQPWRPGMRVCIRLGEGE</sequence>
<name>A0A923T863_9BACT</name>
<evidence type="ECO:0000256" key="4">
    <source>
        <dbReference type="ARBA" id="ARBA00022741"/>
    </source>
</evidence>
<dbReference type="InterPro" id="IPR015853">
    <property type="entry name" value="ABC_transpr_FbpC"/>
</dbReference>
<feature type="domain" description="ABC transporter" evidence="9">
    <location>
        <begin position="1"/>
        <end position="234"/>
    </location>
</feature>
<evidence type="ECO:0000256" key="2">
    <source>
        <dbReference type="ARBA" id="ARBA00022475"/>
    </source>
</evidence>
<dbReference type="PROSITE" id="PS50893">
    <property type="entry name" value="ABC_TRANSPORTER_2"/>
    <property type="match status" value="1"/>
</dbReference>
<dbReference type="InterPro" id="IPR003593">
    <property type="entry name" value="AAA+_ATPase"/>
</dbReference>
<dbReference type="SMART" id="SM00382">
    <property type="entry name" value="AAA"/>
    <property type="match status" value="1"/>
</dbReference>
<keyword evidence="6" id="KW-0408">Iron</keyword>
<evidence type="ECO:0000256" key="8">
    <source>
        <dbReference type="ARBA" id="ARBA00023136"/>
    </source>
</evidence>
<dbReference type="Gene3D" id="3.40.50.300">
    <property type="entry name" value="P-loop containing nucleotide triphosphate hydrolases"/>
    <property type="match status" value="1"/>
</dbReference>
<comment type="caution">
    <text evidence="10">The sequence shown here is derived from an EMBL/GenBank/DDBJ whole genome shotgun (WGS) entry which is preliminary data.</text>
</comment>
<evidence type="ECO:0000256" key="6">
    <source>
        <dbReference type="ARBA" id="ARBA00023004"/>
    </source>
</evidence>
<gene>
    <name evidence="10" type="ORF">H9S92_05625</name>
</gene>
<dbReference type="GO" id="GO:0016887">
    <property type="term" value="F:ATP hydrolysis activity"/>
    <property type="evidence" value="ECO:0007669"/>
    <property type="project" value="InterPro"/>
</dbReference>
<evidence type="ECO:0000259" key="9">
    <source>
        <dbReference type="PROSITE" id="PS50893"/>
    </source>
</evidence>
<keyword evidence="3" id="KW-0410">Iron transport</keyword>
<dbReference type="GO" id="GO:0015408">
    <property type="term" value="F:ABC-type ferric iron transporter activity"/>
    <property type="evidence" value="ECO:0007669"/>
    <property type="project" value="InterPro"/>
</dbReference>
<dbReference type="InterPro" id="IPR003439">
    <property type="entry name" value="ABC_transporter-like_ATP-bd"/>
</dbReference>
<dbReference type="SUPFAM" id="SSF52540">
    <property type="entry name" value="P-loop containing nucleoside triphosphate hydrolases"/>
    <property type="match status" value="1"/>
</dbReference>
<keyword evidence="4" id="KW-0547">Nucleotide-binding</keyword>
<protein>
    <submittedName>
        <fullName evidence="10">ABC transporter ATP-binding protein</fullName>
    </submittedName>
</protein>
<dbReference type="InterPro" id="IPR027417">
    <property type="entry name" value="P-loop_NTPase"/>
</dbReference>
<evidence type="ECO:0000256" key="7">
    <source>
        <dbReference type="ARBA" id="ARBA00023065"/>
    </source>
</evidence>
<dbReference type="Pfam" id="PF00005">
    <property type="entry name" value="ABC_tran"/>
    <property type="match status" value="1"/>
</dbReference>
<keyword evidence="5 10" id="KW-0067">ATP-binding</keyword>
<evidence type="ECO:0000256" key="3">
    <source>
        <dbReference type="ARBA" id="ARBA00022496"/>
    </source>
</evidence>
<evidence type="ECO:0000256" key="1">
    <source>
        <dbReference type="ARBA" id="ARBA00022448"/>
    </source>
</evidence>
<reference evidence="10" key="1">
    <citation type="submission" date="2020-08" db="EMBL/GenBank/DDBJ databases">
        <title>Lewinella bacteria from marine environments.</title>
        <authorList>
            <person name="Zhong Y."/>
        </authorList>
    </citation>
    <scope>NUCLEOTIDE SEQUENCE</scope>
    <source>
        <strain evidence="10">KCTC 42187</strain>
    </source>
</reference>
<evidence type="ECO:0000313" key="11">
    <source>
        <dbReference type="Proteomes" id="UP000650081"/>
    </source>
</evidence>
<dbReference type="GO" id="GO:0005524">
    <property type="term" value="F:ATP binding"/>
    <property type="evidence" value="ECO:0007669"/>
    <property type="project" value="UniProtKB-KW"/>
</dbReference>
<dbReference type="AlphaFoldDB" id="A0A923T863"/>
<dbReference type="InterPro" id="IPR050093">
    <property type="entry name" value="ABC_SmlMolc_Importer"/>
</dbReference>
<dbReference type="InterPro" id="IPR017871">
    <property type="entry name" value="ABC_transporter-like_CS"/>
</dbReference>
<keyword evidence="1" id="KW-0813">Transport</keyword>
<dbReference type="EMBL" id="JACSIT010000069">
    <property type="protein sequence ID" value="MBC6993628.1"/>
    <property type="molecule type" value="Genomic_DNA"/>
</dbReference>
<keyword evidence="7" id="KW-0406">Ion transport</keyword>
<dbReference type="PROSITE" id="PS00211">
    <property type="entry name" value="ABC_TRANSPORTER_1"/>
    <property type="match status" value="1"/>
</dbReference>
<dbReference type="GO" id="GO:0016020">
    <property type="term" value="C:membrane"/>
    <property type="evidence" value="ECO:0007669"/>
    <property type="project" value="InterPro"/>
</dbReference>
<evidence type="ECO:0000256" key="5">
    <source>
        <dbReference type="ARBA" id="ARBA00022840"/>
    </source>
</evidence>
<keyword evidence="8" id="KW-0472">Membrane</keyword>
<dbReference type="CDD" id="cd03259">
    <property type="entry name" value="ABC_Carb_Solutes_like"/>
    <property type="match status" value="1"/>
</dbReference>